<evidence type="ECO:0008006" key="4">
    <source>
        <dbReference type="Google" id="ProtNLM"/>
    </source>
</evidence>
<evidence type="ECO:0000313" key="2">
    <source>
        <dbReference type="EMBL" id="MCE5168794.1"/>
    </source>
</evidence>
<dbReference type="RefSeq" id="WP_233695973.1">
    <property type="nucleotide sequence ID" value="NZ_JAJNBZ010000003.1"/>
</dbReference>
<accession>A0ABS8YC57</accession>
<reference evidence="2 3" key="1">
    <citation type="submission" date="2021-11" db="EMBL/GenBank/DDBJ databases">
        <title>Draft genome sequence of Paenibacillus profundus YoMME, a new Gram-positive bacteria with exoelectrogenic properties.</title>
        <authorList>
            <person name="Hubenova Y."/>
            <person name="Hubenova E."/>
            <person name="Manasiev Y."/>
            <person name="Peykov S."/>
            <person name="Mitov M."/>
        </authorList>
    </citation>
    <scope>NUCLEOTIDE SEQUENCE [LARGE SCALE GENOMIC DNA]</scope>
    <source>
        <strain evidence="2 3">YoMME</strain>
    </source>
</reference>
<evidence type="ECO:0000256" key="1">
    <source>
        <dbReference type="SAM" id="SignalP"/>
    </source>
</evidence>
<feature type="chain" id="PRO_5047095810" description="Lipoprotein" evidence="1">
    <location>
        <begin position="25"/>
        <end position="210"/>
    </location>
</feature>
<evidence type="ECO:0000313" key="3">
    <source>
        <dbReference type="Proteomes" id="UP001199916"/>
    </source>
</evidence>
<comment type="caution">
    <text evidence="2">The sequence shown here is derived from an EMBL/GenBank/DDBJ whole genome shotgun (WGS) entry which is preliminary data.</text>
</comment>
<proteinExistence type="predicted"/>
<gene>
    <name evidence="2" type="ORF">LQV63_05655</name>
</gene>
<sequence>MNKTAVLLAGTVIICLVLTGCGQAVTDTYHQVSETVKAYGKEKAIDKSRMQQLAVNGLKRYFDLSIDIGQWNMKYGFTRRMGGSGKRKACPGHVMFVGLPKQAASAGGIERFYGELDLKTGDFYELGVSRKTMKSPPARTEMKRLESEARHYVVQQLHASAGELELLSSERALRHDISHVVFRNKRSNATYDIGIEPTQGRVVSFVIAKR</sequence>
<dbReference type="PROSITE" id="PS51257">
    <property type="entry name" value="PROKAR_LIPOPROTEIN"/>
    <property type="match status" value="1"/>
</dbReference>
<organism evidence="2 3">
    <name type="scientific">Paenibacillus profundus</name>
    <dbReference type="NCBI Taxonomy" id="1173085"/>
    <lineage>
        <taxon>Bacteria</taxon>
        <taxon>Bacillati</taxon>
        <taxon>Bacillota</taxon>
        <taxon>Bacilli</taxon>
        <taxon>Bacillales</taxon>
        <taxon>Paenibacillaceae</taxon>
        <taxon>Paenibacillus</taxon>
    </lineage>
</organism>
<feature type="signal peptide" evidence="1">
    <location>
        <begin position="1"/>
        <end position="24"/>
    </location>
</feature>
<dbReference type="Proteomes" id="UP001199916">
    <property type="component" value="Unassembled WGS sequence"/>
</dbReference>
<dbReference type="EMBL" id="JAJNBZ010000003">
    <property type="protein sequence ID" value="MCE5168794.1"/>
    <property type="molecule type" value="Genomic_DNA"/>
</dbReference>
<protein>
    <recommendedName>
        <fullName evidence="4">Lipoprotein</fullName>
    </recommendedName>
</protein>
<keyword evidence="3" id="KW-1185">Reference proteome</keyword>
<name>A0ABS8YC57_9BACL</name>
<keyword evidence="1" id="KW-0732">Signal</keyword>